<reference evidence="3 4" key="2">
    <citation type="submission" date="2024-05" db="EMBL/GenBank/DDBJ databases">
        <authorList>
            <person name="Chen Y."/>
            <person name="Shah S."/>
            <person name="Dougan E. K."/>
            <person name="Thang M."/>
            <person name="Chan C."/>
        </authorList>
    </citation>
    <scope>NUCLEOTIDE SEQUENCE [LARGE SCALE GENOMIC DNA]</scope>
</reference>
<dbReference type="Proteomes" id="UP001152797">
    <property type="component" value="Unassembled WGS sequence"/>
</dbReference>
<evidence type="ECO:0000313" key="2">
    <source>
        <dbReference type="EMBL" id="CAI3988345.1"/>
    </source>
</evidence>
<dbReference type="EMBL" id="CAMXCT030001258">
    <property type="protein sequence ID" value="CAL4775657.1"/>
    <property type="molecule type" value="Genomic_DNA"/>
</dbReference>
<feature type="region of interest" description="Disordered" evidence="1">
    <location>
        <begin position="160"/>
        <end position="190"/>
    </location>
</feature>
<protein>
    <submittedName>
        <fullName evidence="3">Fumarate reductase</fullName>
    </submittedName>
</protein>
<accession>A0A9P1CB77</accession>
<feature type="compositionally biased region" description="Acidic residues" evidence="1">
    <location>
        <begin position="161"/>
        <end position="190"/>
    </location>
</feature>
<comment type="caution">
    <text evidence="2">The sequence shown here is derived from an EMBL/GenBank/DDBJ whole genome shotgun (WGS) entry which is preliminary data.</text>
</comment>
<sequence>LADMPEPFWNEVRKLLFSDCETKQENFDDESFEHVLKNYEQHGAVHRLAHAYQFCAVSEMDVTSGALGFPVDIPKFFCNSPQLRTRLLEGKPLLAWPKPSLVGVINKNSLSLNIEVMKILGDIWCPQWTGPITTPVAIQKQQEPEIEALFAKYRGYWPPAEEGEEETVETDDSQPPAEEPESPESSESDEVVFDRLELAKALGVPQEHVERLTPKKMKSDPESSPPSPLPPVIQTLEAEPPSMPSRSVSIPDRADWRAKRMAELRRMIADRQACSNGTTSVGKGALARLWDKQGSVDVNVVDTVPMELSPLAAAASADAATREEPSPPTSQIAVKEQLFPKQEEAMEIAQGKPFPEVTPKPNEGEKEQELGEEAKATGKVSQVGSVQDQEGGYSDVLDQPEAEVTRLQQQARKRDLDDKAREAEAAEANPGDEAGEVKKPGKRSRAKATIPEPAPAPAKKTKTKENNPTFAGRYKPTTETMGRVWEALRRKYMTDMVPQLRAPSKFQVPFWRFALNKWGSEKVQLDQLDSDGLADAAHCAGEAFLWEPTVASHFISQ</sequence>
<feature type="compositionally biased region" description="Basic and acidic residues" evidence="1">
    <location>
        <begin position="412"/>
        <end position="424"/>
    </location>
</feature>
<evidence type="ECO:0000256" key="1">
    <source>
        <dbReference type="SAM" id="MobiDB-lite"/>
    </source>
</evidence>
<organism evidence="2">
    <name type="scientific">Cladocopium goreaui</name>
    <dbReference type="NCBI Taxonomy" id="2562237"/>
    <lineage>
        <taxon>Eukaryota</taxon>
        <taxon>Sar</taxon>
        <taxon>Alveolata</taxon>
        <taxon>Dinophyceae</taxon>
        <taxon>Suessiales</taxon>
        <taxon>Symbiodiniaceae</taxon>
        <taxon>Cladocopium</taxon>
    </lineage>
</organism>
<feature type="compositionally biased region" description="Basic and acidic residues" evidence="1">
    <location>
        <begin position="362"/>
        <end position="376"/>
    </location>
</feature>
<dbReference type="EMBL" id="CAMXCT010001258">
    <property type="protein sequence ID" value="CAI3988345.1"/>
    <property type="molecule type" value="Genomic_DNA"/>
</dbReference>
<proteinExistence type="predicted"/>
<feature type="region of interest" description="Disordered" evidence="1">
    <location>
        <begin position="204"/>
        <end position="249"/>
    </location>
</feature>
<feature type="non-terminal residue" evidence="2">
    <location>
        <position position="557"/>
    </location>
</feature>
<evidence type="ECO:0000313" key="3">
    <source>
        <dbReference type="EMBL" id="CAL4775657.1"/>
    </source>
</evidence>
<reference evidence="2" key="1">
    <citation type="submission" date="2022-10" db="EMBL/GenBank/DDBJ databases">
        <authorList>
            <person name="Chen Y."/>
            <person name="Dougan E. K."/>
            <person name="Chan C."/>
            <person name="Rhodes N."/>
            <person name="Thang M."/>
        </authorList>
    </citation>
    <scope>NUCLEOTIDE SEQUENCE</scope>
</reference>
<dbReference type="AlphaFoldDB" id="A0A9P1CB77"/>
<feature type="region of interest" description="Disordered" evidence="1">
    <location>
        <begin position="337"/>
        <end position="475"/>
    </location>
</feature>
<dbReference type="EMBL" id="CAMXCT020001258">
    <property type="protein sequence ID" value="CAL1141720.1"/>
    <property type="molecule type" value="Genomic_DNA"/>
</dbReference>
<evidence type="ECO:0000313" key="4">
    <source>
        <dbReference type="Proteomes" id="UP001152797"/>
    </source>
</evidence>
<keyword evidence="4" id="KW-1185">Reference proteome</keyword>
<gene>
    <name evidence="2" type="ORF">C1SCF055_LOCUS15537</name>
</gene>
<feature type="compositionally biased region" description="Basic and acidic residues" evidence="1">
    <location>
        <begin position="207"/>
        <end position="221"/>
    </location>
</feature>
<name>A0A9P1CB77_9DINO</name>
<feature type="compositionally biased region" description="Polar residues" evidence="1">
    <location>
        <begin position="379"/>
        <end position="388"/>
    </location>
</feature>